<proteinExistence type="inferred from homology"/>
<name>A0ABX1QD30_9RHOO</name>
<dbReference type="Pfam" id="PF01812">
    <property type="entry name" value="5-FTHF_cyc-lig"/>
    <property type="match status" value="1"/>
</dbReference>
<dbReference type="Proteomes" id="UP000648984">
    <property type="component" value="Unassembled WGS sequence"/>
</dbReference>
<dbReference type="Gene3D" id="3.40.50.10420">
    <property type="entry name" value="NagB/RpiA/CoA transferase-like"/>
    <property type="match status" value="1"/>
</dbReference>
<keyword evidence="2 4" id="KW-0547">Nucleotide-binding</keyword>
<dbReference type="SUPFAM" id="SSF100950">
    <property type="entry name" value="NagB/RpiA/CoA transferase-like"/>
    <property type="match status" value="1"/>
</dbReference>
<reference evidence="5 6" key="1">
    <citation type="submission" date="2019-12" db="EMBL/GenBank/DDBJ databases">
        <title>Comparative genomics gives insights into the taxonomy of the Azoarcus-Aromatoleum group and reveals separate origins of nif in the plant-associated Azoarcus and non-plant-associated Aromatoleum sub-groups.</title>
        <authorList>
            <person name="Lafos M."/>
            <person name="Maluk M."/>
            <person name="Batista M."/>
            <person name="Junghare M."/>
            <person name="Carmona M."/>
            <person name="Faoro H."/>
            <person name="Cruz L.M."/>
            <person name="Battistoni F."/>
            <person name="De Souza E."/>
            <person name="Pedrosa F."/>
            <person name="Chen W.-M."/>
            <person name="Poole P.S."/>
            <person name="Dixon R.A."/>
            <person name="James E.K."/>
        </authorList>
    </citation>
    <scope>NUCLEOTIDE SEQUENCE [LARGE SCALE GENOMIC DNA]</scope>
    <source>
        <strain evidence="5 6">22Lin</strain>
    </source>
</reference>
<comment type="similarity">
    <text evidence="1 4">Belongs to the 5-formyltetrahydrofolate cyclo-ligase family.</text>
</comment>
<dbReference type="GO" id="GO:0030272">
    <property type="term" value="F:5-formyltetrahydrofolate cyclo-ligase activity"/>
    <property type="evidence" value="ECO:0007669"/>
    <property type="project" value="UniProtKB-EC"/>
</dbReference>
<evidence type="ECO:0000313" key="6">
    <source>
        <dbReference type="Proteomes" id="UP000648984"/>
    </source>
</evidence>
<dbReference type="PANTHER" id="PTHR23407">
    <property type="entry name" value="ATPASE INHIBITOR/5-FORMYLTETRAHYDROFOLATE CYCLO-LIGASE"/>
    <property type="match status" value="1"/>
</dbReference>
<keyword evidence="4" id="KW-0460">Magnesium</keyword>
<dbReference type="InterPro" id="IPR037171">
    <property type="entry name" value="NagB/RpiA_transferase-like"/>
</dbReference>
<evidence type="ECO:0000256" key="1">
    <source>
        <dbReference type="ARBA" id="ARBA00010638"/>
    </source>
</evidence>
<dbReference type="EC" id="6.3.3.2" evidence="4"/>
<dbReference type="InterPro" id="IPR024185">
    <property type="entry name" value="FTHF_cligase-like_sf"/>
</dbReference>
<gene>
    <name evidence="5" type="ORF">GPA25_11100</name>
</gene>
<evidence type="ECO:0000256" key="4">
    <source>
        <dbReference type="RuleBase" id="RU361279"/>
    </source>
</evidence>
<protein>
    <recommendedName>
        <fullName evidence="4">5-formyltetrahydrofolate cyclo-ligase</fullName>
        <ecNumber evidence="4">6.3.3.2</ecNumber>
    </recommendedName>
</protein>
<comment type="cofactor">
    <cofactor evidence="4">
        <name>Mg(2+)</name>
        <dbReference type="ChEBI" id="CHEBI:18420"/>
    </cofactor>
</comment>
<evidence type="ECO:0000313" key="5">
    <source>
        <dbReference type="EMBL" id="NMG75302.1"/>
    </source>
</evidence>
<dbReference type="InterPro" id="IPR002698">
    <property type="entry name" value="FTHF_cligase"/>
</dbReference>
<dbReference type="PIRSF" id="PIRSF006806">
    <property type="entry name" value="FTHF_cligase"/>
    <property type="match status" value="1"/>
</dbReference>
<comment type="catalytic activity">
    <reaction evidence="4">
        <text>(6S)-5-formyl-5,6,7,8-tetrahydrofolate + ATP = (6R)-5,10-methenyltetrahydrofolate + ADP + phosphate</text>
        <dbReference type="Rhea" id="RHEA:10488"/>
        <dbReference type="ChEBI" id="CHEBI:30616"/>
        <dbReference type="ChEBI" id="CHEBI:43474"/>
        <dbReference type="ChEBI" id="CHEBI:57455"/>
        <dbReference type="ChEBI" id="CHEBI:57457"/>
        <dbReference type="ChEBI" id="CHEBI:456216"/>
        <dbReference type="EC" id="6.3.3.2"/>
    </reaction>
</comment>
<evidence type="ECO:0000256" key="2">
    <source>
        <dbReference type="ARBA" id="ARBA00022741"/>
    </source>
</evidence>
<sequence>MTVNPELPAPATESAQQRKTLRARTIAAREALTATHRAALMRQLETHLGELLARLAPTTLGFCWPYRGEPDLRTWVAHWLAADAARVAVLPVVPHQAGPMEFRRWMPGMDMPLDRHGIPHPPDGEPRIPDVVLVPCNAFDAAGYRVGYGGGYFDRTLAVMNPVAVGLGFEFARVDDVGPQAHDRPMDWILTERGAFPATSRQPRNMR</sequence>
<comment type="caution">
    <text evidence="5">The sequence shown here is derived from an EMBL/GenBank/DDBJ whole genome shotgun (WGS) entry which is preliminary data.</text>
</comment>
<dbReference type="PANTHER" id="PTHR23407:SF1">
    <property type="entry name" value="5-FORMYLTETRAHYDROFOLATE CYCLO-LIGASE"/>
    <property type="match status" value="1"/>
</dbReference>
<keyword evidence="6" id="KW-1185">Reference proteome</keyword>
<keyword evidence="5" id="KW-0436">Ligase</keyword>
<evidence type="ECO:0000256" key="3">
    <source>
        <dbReference type="ARBA" id="ARBA00022840"/>
    </source>
</evidence>
<dbReference type="EMBL" id="WTVQ01000016">
    <property type="protein sequence ID" value="NMG75302.1"/>
    <property type="molecule type" value="Genomic_DNA"/>
</dbReference>
<dbReference type="NCBIfam" id="TIGR02727">
    <property type="entry name" value="MTHFS_bact"/>
    <property type="match status" value="1"/>
</dbReference>
<keyword evidence="3 4" id="KW-0067">ATP-binding</keyword>
<keyword evidence="4" id="KW-0479">Metal-binding</keyword>
<accession>A0ABX1QD30</accession>
<organism evidence="5 6">
    <name type="scientific">Aromatoleum diolicum</name>
    <dbReference type="NCBI Taxonomy" id="75796"/>
    <lineage>
        <taxon>Bacteria</taxon>
        <taxon>Pseudomonadati</taxon>
        <taxon>Pseudomonadota</taxon>
        <taxon>Betaproteobacteria</taxon>
        <taxon>Rhodocyclales</taxon>
        <taxon>Rhodocyclaceae</taxon>
        <taxon>Aromatoleum</taxon>
    </lineage>
</organism>